<dbReference type="EMBL" id="BAABME010000550">
    <property type="protein sequence ID" value="GAA0143720.1"/>
    <property type="molecule type" value="Genomic_DNA"/>
</dbReference>
<evidence type="ECO:0000256" key="7">
    <source>
        <dbReference type="ARBA" id="ARBA00023136"/>
    </source>
</evidence>
<dbReference type="SFLD" id="SFLDS00052">
    <property type="entry name" value="Ferric_Reductase_Domain"/>
    <property type="match status" value="1"/>
</dbReference>
<evidence type="ECO:0000256" key="1">
    <source>
        <dbReference type="ARBA" id="ARBA00004141"/>
    </source>
</evidence>
<dbReference type="Gene3D" id="3.40.50.80">
    <property type="entry name" value="Nucleotide-binding domain of ferredoxin-NADP reductase (FNR) module"/>
    <property type="match status" value="1"/>
</dbReference>
<keyword evidence="5 8" id="KW-1133">Transmembrane helix</keyword>
<dbReference type="GO" id="GO:0005886">
    <property type="term" value="C:plasma membrane"/>
    <property type="evidence" value="ECO:0007669"/>
    <property type="project" value="TreeGrafter"/>
</dbReference>
<keyword evidence="11" id="KW-1185">Reference proteome</keyword>
<feature type="transmembrane region" description="Helical" evidence="8">
    <location>
        <begin position="213"/>
        <end position="234"/>
    </location>
</feature>
<accession>A0AAV3P0J2</accession>
<keyword evidence="6" id="KW-0560">Oxidoreductase</keyword>
<dbReference type="InterPro" id="IPR013121">
    <property type="entry name" value="Fe_red_NAD-bd_6"/>
</dbReference>
<dbReference type="Pfam" id="PF01794">
    <property type="entry name" value="Ferric_reduct"/>
    <property type="match status" value="1"/>
</dbReference>
<sequence>MDKNSTTNRKHHGIFKMIQVVLKMLIMVIFTGYIMIWIMMPTDTFWLHWLPTIHSKLDSTYLGKQGANVLVYTVPILLIAVLSCLYLHLEKYLDSYGQSSVKFLPFASWRRLALVKSPLGIVSWTELAFLAMFITLLIWSFSSYLHEIFKNITRESAAQMGDNIWEAKLQSSALMLGLLGNICLAFLFIPVTRGSSIMQIIGLTAESSIKYHIWLGTTTTLLFTAHGLCYIAYWINKNNISEMLKWNKVGVSNLAGVITLICGLVMGATSCNKIRRKFFELFFYTHHLYIIFVVMYVLHVGFTYTCIILPGIYLFLIDRYLRLLQGQQRVRLVSARVLPCNAVELNFSKHSELCYSPTSMMFINLPSISKLQWHPFTITSSCKMDSDVLSVLIKSEGRWSSELYKKLLSPSPPDRLLVSIEGPYGPASNDFLRHDMLVMVSGGSGITPFISIIRELIFISDTANCRIPKILLVAAFQRSVDLSLLDCLLPLTGTSCNISGMQLEIQAYVTREKEAVTAGLDLDQTSICFKPNLSDRSAFQVLGPNYRLWLMVLIASSFLTFLLLIGILNRCYIYPIDHNSELIYSSSLRSILNLSFLCVSIVVTVTIGFLWNKTRSTREGMQIFSPDSPTLMTTSPGSHNNLDIELESPPNYSLSHVTTTYYGEKPNLERIISQCGGPNTKVLVSGPKKMREEVAAICSSSLRHNQLDFESISFSW</sequence>
<dbReference type="PRINTS" id="PR00466">
    <property type="entry name" value="GP91PHOX"/>
</dbReference>
<comment type="subcellular location">
    <subcellularLocation>
        <location evidence="1">Membrane</location>
        <topology evidence="1">Multi-pass membrane protein</topology>
    </subcellularLocation>
</comment>
<dbReference type="GO" id="GO:0000293">
    <property type="term" value="F:ferric-chelate reductase activity"/>
    <property type="evidence" value="ECO:0007669"/>
    <property type="project" value="TreeGrafter"/>
</dbReference>
<organism evidence="10 11">
    <name type="scientific">Lithospermum erythrorhizon</name>
    <name type="common">Purple gromwell</name>
    <name type="synonym">Lithospermum officinale var. erythrorhizon</name>
    <dbReference type="NCBI Taxonomy" id="34254"/>
    <lineage>
        <taxon>Eukaryota</taxon>
        <taxon>Viridiplantae</taxon>
        <taxon>Streptophyta</taxon>
        <taxon>Embryophyta</taxon>
        <taxon>Tracheophyta</taxon>
        <taxon>Spermatophyta</taxon>
        <taxon>Magnoliopsida</taxon>
        <taxon>eudicotyledons</taxon>
        <taxon>Gunneridae</taxon>
        <taxon>Pentapetalae</taxon>
        <taxon>asterids</taxon>
        <taxon>lamiids</taxon>
        <taxon>Boraginales</taxon>
        <taxon>Boraginaceae</taxon>
        <taxon>Boraginoideae</taxon>
        <taxon>Lithospermeae</taxon>
        <taxon>Lithospermum</taxon>
    </lineage>
</organism>
<dbReference type="PANTHER" id="PTHR11972">
    <property type="entry name" value="NADPH OXIDASE"/>
    <property type="match status" value="1"/>
</dbReference>
<dbReference type="Pfam" id="PF08022">
    <property type="entry name" value="FAD_binding_8"/>
    <property type="match status" value="1"/>
</dbReference>
<protein>
    <submittedName>
        <fullName evidence="10">Oxidase</fullName>
    </submittedName>
</protein>
<evidence type="ECO:0000259" key="9">
    <source>
        <dbReference type="PROSITE" id="PS51384"/>
    </source>
</evidence>
<gene>
    <name evidence="10" type="ORF">LIER_04333</name>
</gene>
<dbReference type="AlphaFoldDB" id="A0AAV3P0J2"/>
<dbReference type="InterPro" id="IPR050369">
    <property type="entry name" value="RBOH/FRE"/>
</dbReference>
<feature type="transmembrane region" description="Helical" evidence="8">
    <location>
        <begin position="548"/>
        <end position="568"/>
    </location>
</feature>
<feature type="transmembrane region" description="Helical" evidence="8">
    <location>
        <begin position="20"/>
        <end position="40"/>
    </location>
</feature>
<dbReference type="InterPro" id="IPR013130">
    <property type="entry name" value="Fe3_Rdtase_TM_dom"/>
</dbReference>
<feature type="transmembrane region" description="Helical" evidence="8">
    <location>
        <begin position="302"/>
        <end position="321"/>
    </location>
</feature>
<dbReference type="PROSITE" id="PS51384">
    <property type="entry name" value="FAD_FR"/>
    <property type="match status" value="1"/>
</dbReference>
<evidence type="ECO:0000256" key="2">
    <source>
        <dbReference type="ARBA" id="ARBA00022630"/>
    </source>
</evidence>
<dbReference type="CDD" id="cd06186">
    <property type="entry name" value="NOX_Duox_like_FAD_NADP"/>
    <property type="match status" value="1"/>
</dbReference>
<reference evidence="10 11" key="1">
    <citation type="submission" date="2024-01" db="EMBL/GenBank/DDBJ databases">
        <title>The complete chloroplast genome sequence of Lithospermum erythrorhizon: insights into the phylogenetic relationship among Boraginaceae species and the maternal lineages of purple gromwells.</title>
        <authorList>
            <person name="Okada T."/>
            <person name="Watanabe K."/>
        </authorList>
    </citation>
    <scope>NUCLEOTIDE SEQUENCE [LARGE SCALE GENOMIC DNA]</scope>
</reference>
<keyword evidence="4" id="KW-0274">FAD</keyword>
<evidence type="ECO:0000313" key="11">
    <source>
        <dbReference type="Proteomes" id="UP001454036"/>
    </source>
</evidence>
<keyword evidence="2" id="KW-0285">Flavoprotein</keyword>
<proteinExistence type="predicted"/>
<evidence type="ECO:0000256" key="8">
    <source>
        <dbReference type="SAM" id="Phobius"/>
    </source>
</evidence>
<dbReference type="PANTHER" id="PTHR11972:SF41">
    <property type="entry name" value="FERRIC REDUCTION OXIDASE 2"/>
    <property type="match status" value="1"/>
</dbReference>
<dbReference type="Proteomes" id="UP001454036">
    <property type="component" value="Unassembled WGS sequence"/>
</dbReference>
<keyword evidence="3 8" id="KW-0812">Transmembrane</keyword>
<dbReference type="InterPro" id="IPR000778">
    <property type="entry name" value="Cyt_b245_heavy_chain"/>
</dbReference>
<feature type="transmembrane region" description="Helical" evidence="8">
    <location>
        <begin position="173"/>
        <end position="192"/>
    </location>
</feature>
<feature type="transmembrane region" description="Helical" evidence="8">
    <location>
        <begin position="254"/>
        <end position="271"/>
    </location>
</feature>
<evidence type="ECO:0000256" key="6">
    <source>
        <dbReference type="ARBA" id="ARBA00023002"/>
    </source>
</evidence>
<evidence type="ECO:0000313" key="10">
    <source>
        <dbReference type="EMBL" id="GAA0143720.1"/>
    </source>
</evidence>
<dbReference type="InterPro" id="IPR013112">
    <property type="entry name" value="FAD-bd_8"/>
</dbReference>
<evidence type="ECO:0000256" key="4">
    <source>
        <dbReference type="ARBA" id="ARBA00022827"/>
    </source>
</evidence>
<evidence type="ECO:0000256" key="5">
    <source>
        <dbReference type="ARBA" id="ARBA00022989"/>
    </source>
</evidence>
<keyword evidence="7 8" id="KW-0472">Membrane</keyword>
<name>A0AAV3P0J2_LITER</name>
<feature type="transmembrane region" description="Helical" evidence="8">
    <location>
        <begin position="69"/>
        <end position="89"/>
    </location>
</feature>
<evidence type="ECO:0000256" key="3">
    <source>
        <dbReference type="ARBA" id="ARBA00022692"/>
    </source>
</evidence>
<dbReference type="SFLD" id="SFLDG01168">
    <property type="entry name" value="Ferric_reductase_subgroup_(FRE"/>
    <property type="match status" value="1"/>
</dbReference>
<feature type="transmembrane region" description="Helical" evidence="8">
    <location>
        <begin position="588"/>
        <end position="611"/>
    </location>
</feature>
<feature type="domain" description="FAD-binding FR-type" evidence="9">
    <location>
        <begin position="325"/>
        <end position="430"/>
    </location>
</feature>
<dbReference type="InterPro" id="IPR017927">
    <property type="entry name" value="FAD-bd_FR_type"/>
</dbReference>
<feature type="transmembrane region" description="Helical" evidence="8">
    <location>
        <begin position="119"/>
        <end position="141"/>
    </location>
</feature>
<dbReference type="InterPro" id="IPR039261">
    <property type="entry name" value="FNR_nucleotide-bd"/>
</dbReference>
<dbReference type="Pfam" id="PF08030">
    <property type="entry name" value="NAD_binding_6"/>
    <property type="match status" value="1"/>
</dbReference>
<comment type="caution">
    <text evidence="10">The sequence shown here is derived from an EMBL/GenBank/DDBJ whole genome shotgun (WGS) entry which is preliminary data.</text>
</comment>
<dbReference type="SUPFAM" id="SSF52343">
    <property type="entry name" value="Ferredoxin reductase-like, C-terminal NADP-linked domain"/>
    <property type="match status" value="1"/>
</dbReference>